<keyword evidence="3" id="KW-1185">Reference proteome</keyword>
<evidence type="ECO:0008006" key="4">
    <source>
        <dbReference type="Google" id="ProtNLM"/>
    </source>
</evidence>
<reference evidence="2 3" key="1">
    <citation type="submission" date="2019-12" db="EMBL/GenBank/DDBJ databases">
        <title>Genomic-based taxomic classification of the family Erythrobacteraceae.</title>
        <authorList>
            <person name="Xu L."/>
        </authorList>
    </citation>
    <scope>NUCLEOTIDE SEQUENCE [LARGE SCALE GENOMIC DNA]</scope>
    <source>
        <strain evidence="2 3">DSM 18604</strain>
    </source>
</reference>
<proteinExistence type="predicted"/>
<dbReference type="AlphaFoldDB" id="A0A845A6T9"/>
<organism evidence="2 3">
    <name type="scientific">Altericroceibacterium indicum</name>
    <dbReference type="NCBI Taxonomy" id="374177"/>
    <lineage>
        <taxon>Bacteria</taxon>
        <taxon>Pseudomonadati</taxon>
        <taxon>Pseudomonadota</taxon>
        <taxon>Alphaproteobacteria</taxon>
        <taxon>Sphingomonadales</taxon>
        <taxon>Erythrobacteraceae</taxon>
        <taxon>Altericroceibacterium</taxon>
    </lineage>
</organism>
<dbReference type="EMBL" id="WTYQ01000001">
    <property type="protein sequence ID" value="MXP24751.1"/>
    <property type="molecule type" value="Genomic_DNA"/>
</dbReference>
<evidence type="ECO:0000313" key="2">
    <source>
        <dbReference type="EMBL" id="MXP24751.1"/>
    </source>
</evidence>
<gene>
    <name evidence="2" type="ORF">GRI39_01655</name>
</gene>
<evidence type="ECO:0000256" key="1">
    <source>
        <dbReference type="SAM" id="SignalP"/>
    </source>
</evidence>
<feature type="signal peptide" evidence="1">
    <location>
        <begin position="1"/>
        <end position="24"/>
    </location>
</feature>
<dbReference type="Pfam" id="PF18950">
    <property type="entry name" value="DUF5694"/>
    <property type="match status" value="1"/>
</dbReference>
<dbReference type="InterPro" id="IPR043749">
    <property type="entry name" value="DUF5694"/>
</dbReference>
<name>A0A845A6T9_9SPHN</name>
<protein>
    <recommendedName>
        <fullName evidence="4">TraB/GumN family protein</fullName>
    </recommendedName>
</protein>
<dbReference type="Proteomes" id="UP000460561">
    <property type="component" value="Unassembled WGS sequence"/>
</dbReference>
<dbReference type="OrthoDB" id="69432at2"/>
<evidence type="ECO:0000313" key="3">
    <source>
        <dbReference type="Proteomes" id="UP000460561"/>
    </source>
</evidence>
<comment type="caution">
    <text evidence="2">The sequence shown here is derived from an EMBL/GenBank/DDBJ whole genome shotgun (WGS) entry which is preliminary data.</text>
</comment>
<accession>A0A845A6T9</accession>
<feature type="chain" id="PRO_5032628786" description="TraB/GumN family protein" evidence="1">
    <location>
        <begin position="25"/>
        <end position="364"/>
    </location>
</feature>
<sequence>MRPKFAAARALIFLAIGFSGAAVAQNYHPSFQPDRFDDRPAGSPNEVMVLASPHLSTLPDNFRPEMTQPLVNRLVKWHPTAVAVENSSGLLCDAMQRQPARYDEETLNSYCFDTTEAHQASGLDVPTANADVEKILANWPDDPTPQQRRKLALLFLAAGEPASATVQWLRLPQQERRAEGQLTDTLATFLDRQTSRKNEVDLIAAQVAAKSGLERVWNVDDQSYYAGDMLDNEAYGAALMKAWDNPATKARNAQSDALNANLGKADGLLDIYRAYNSPSYAIEAYHSDWGAALAEPSPEAFGRRYVAYWETRNLRMVANIREVLGRKPGTKLLAIVGASHKGYYEAYLNQMRDVKLVDVMQVLQ</sequence>
<keyword evidence="1" id="KW-0732">Signal</keyword>